<dbReference type="GO" id="GO:0016757">
    <property type="term" value="F:glycosyltransferase activity"/>
    <property type="evidence" value="ECO:0007669"/>
    <property type="project" value="UniProtKB-KW"/>
</dbReference>
<evidence type="ECO:0000259" key="3">
    <source>
        <dbReference type="Pfam" id="PF02709"/>
    </source>
</evidence>
<dbReference type="InterPro" id="IPR001173">
    <property type="entry name" value="Glyco_trans_2-like"/>
</dbReference>
<feature type="domain" description="Galactosyltransferase C-terminal" evidence="3">
    <location>
        <begin position="147"/>
        <end position="210"/>
    </location>
</feature>
<evidence type="ECO:0000313" key="5">
    <source>
        <dbReference type="Proteomes" id="UP000702425"/>
    </source>
</evidence>
<organism evidence="4 5">
    <name type="scientific">Microcoleus asticus IPMA8</name>
    <dbReference type="NCBI Taxonomy" id="2563858"/>
    <lineage>
        <taxon>Bacteria</taxon>
        <taxon>Bacillati</taxon>
        <taxon>Cyanobacteriota</taxon>
        <taxon>Cyanophyceae</taxon>
        <taxon>Oscillatoriophycideae</taxon>
        <taxon>Oscillatoriales</taxon>
        <taxon>Microcoleaceae</taxon>
        <taxon>Microcoleus</taxon>
        <taxon>Microcoleus asticus</taxon>
    </lineage>
</organism>
<keyword evidence="1 4" id="KW-0808">Transferase</keyword>
<name>A0ABX2CQU6_9CYAN</name>
<proteinExistence type="predicted"/>
<evidence type="ECO:0000313" key="4">
    <source>
        <dbReference type="EMBL" id="NQE32772.1"/>
    </source>
</evidence>
<dbReference type="InterPro" id="IPR029044">
    <property type="entry name" value="Nucleotide-diphossugar_trans"/>
</dbReference>
<evidence type="ECO:0000256" key="1">
    <source>
        <dbReference type="ARBA" id="ARBA00022679"/>
    </source>
</evidence>
<dbReference type="EMBL" id="SRRZ01000005">
    <property type="protein sequence ID" value="NQE32772.1"/>
    <property type="molecule type" value="Genomic_DNA"/>
</dbReference>
<evidence type="ECO:0000259" key="2">
    <source>
        <dbReference type="Pfam" id="PF00535"/>
    </source>
</evidence>
<dbReference type="CDD" id="cd00761">
    <property type="entry name" value="Glyco_tranf_GTA_type"/>
    <property type="match status" value="1"/>
</dbReference>
<dbReference type="Gene3D" id="3.90.550.10">
    <property type="entry name" value="Spore Coat Polysaccharide Biosynthesis Protein SpsA, Chain A"/>
    <property type="match status" value="1"/>
</dbReference>
<dbReference type="PANTHER" id="PTHR43685">
    <property type="entry name" value="GLYCOSYLTRANSFERASE"/>
    <property type="match status" value="1"/>
</dbReference>
<dbReference type="InterPro" id="IPR050834">
    <property type="entry name" value="Glycosyltransf_2"/>
</dbReference>
<feature type="domain" description="Glycosyltransferase 2-like" evidence="2">
    <location>
        <begin position="7"/>
        <end position="124"/>
    </location>
</feature>
<dbReference type="Pfam" id="PF02709">
    <property type="entry name" value="Glyco_transf_7C"/>
    <property type="match status" value="1"/>
</dbReference>
<dbReference type="PANTHER" id="PTHR43685:SF3">
    <property type="entry name" value="SLR2126 PROTEIN"/>
    <property type="match status" value="1"/>
</dbReference>
<dbReference type="InterPro" id="IPR027791">
    <property type="entry name" value="Galactosyl_T_C"/>
</dbReference>
<accession>A0ABX2CQU6</accession>
<keyword evidence="5" id="KW-1185">Reference proteome</keyword>
<keyword evidence="4" id="KW-0328">Glycosyltransferase</keyword>
<dbReference type="Pfam" id="PF00535">
    <property type="entry name" value="Glycos_transf_2"/>
    <property type="match status" value="1"/>
</dbReference>
<dbReference type="SUPFAM" id="SSF53448">
    <property type="entry name" value="Nucleotide-diphospho-sugar transferases"/>
    <property type="match status" value="1"/>
</dbReference>
<protein>
    <submittedName>
        <fullName evidence="4">Glycosyltransferase EpsH</fullName>
        <ecNumber evidence="4">2.4.-.-</ecNumber>
    </submittedName>
</protein>
<dbReference type="RefSeq" id="WP_172185144.1">
    <property type="nucleotide sequence ID" value="NZ_CAWPPK010000263.1"/>
</dbReference>
<sequence>MENLTVSVIIPTHNRSSSLRRALDALHSQTYPIELIEVIVVADSCIDDTLAMLQDYKAPFKLHALEVNCRSAAIARNTGAASATGQLLLFLDDDIEALPPLVESHARAHRERPGAAVMGPYPPKLHGGTRLFDVEVRSWWEDKFYQMSQPGHRFTYKDLLSGNLSLDAELFARLDGFDSAFGNCGGEDYEFGVRLLKADVPVVVAAEAVGYHYEHETNNIDRSFRRFRQEGRSDVLIGHRHPELKPTLPIAAYETAYSLVDKILVAVTFFCPAAVDWLVLGLRKSLDLLESLRMRGTWRWLRAKLRGYWYLRGVIDELKSRSAISSFMQGTPTRGDLGGHEINIDLEQGWEAAESLLDAERPAGVYLYYGQQEVGHIFPQAGAEPLRGAHLRSILALHFAEPLARAIGVNGMPCKAETIEEKPLVAFKMYELAINKYVGDFKLKTPTSKVGKLENWEIATQNSQLKTENFSL</sequence>
<dbReference type="EC" id="2.4.-.-" evidence="4"/>
<dbReference type="Proteomes" id="UP000702425">
    <property type="component" value="Unassembled WGS sequence"/>
</dbReference>
<comment type="caution">
    <text evidence="4">The sequence shown here is derived from an EMBL/GenBank/DDBJ whole genome shotgun (WGS) entry which is preliminary data.</text>
</comment>
<reference evidence="4 5" key="1">
    <citation type="journal article" date="2020" name="Sci. Rep.">
        <title>A novel cyanobacterial geosmin producer, revising GeoA distribution and dispersion patterns in Bacteria.</title>
        <authorList>
            <person name="Churro C."/>
            <person name="Semedo-Aguiar A.P."/>
            <person name="Silva A.D."/>
            <person name="Pereira-Leal J.B."/>
            <person name="Leite R.B."/>
        </authorList>
    </citation>
    <scope>NUCLEOTIDE SEQUENCE [LARGE SCALE GENOMIC DNA]</scope>
    <source>
        <strain evidence="4 5">IPMA8</strain>
    </source>
</reference>
<gene>
    <name evidence="4" type="primary">epsH_1</name>
    <name evidence="4" type="ORF">E5S67_00488</name>
</gene>